<reference evidence="2 3" key="1">
    <citation type="submission" date="2018-06" db="EMBL/GenBank/DDBJ databases">
        <authorList>
            <consortium name="Pathogen Informatics"/>
            <person name="Doyle S."/>
        </authorList>
    </citation>
    <scope>NUCLEOTIDE SEQUENCE [LARGE SCALE GENOMIC DNA]</scope>
    <source>
        <strain evidence="2 3">NCTC13316</strain>
    </source>
</reference>
<feature type="region of interest" description="Disordered" evidence="1">
    <location>
        <begin position="216"/>
        <end position="236"/>
    </location>
</feature>
<evidence type="ECO:0000256" key="1">
    <source>
        <dbReference type="SAM" id="MobiDB-lite"/>
    </source>
</evidence>
<feature type="compositionally biased region" description="Low complexity" evidence="1">
    <location>
        <begin position="223"/>
        <end position="236"/>
    </location>
</feature>
<protein>
    <submittedName>
        <fullName evidence="2">Uncharacterized protein</fullName>
    </submittedName>
</protein>
<organism evidence="2 3">
    <name type="scientific">Legionella busanensis</name>
    <dbReference type="NCBI Taxonomy" id="190655"/>
    <lineage>
        <taxon>Bacteria</taxon>
        <taxon>Pseudomonadati</taxon>
        <taxon>Pseudomonadota</taxon>
        <taxon>Gammaproteobacteria</taxon>
        <taxon>Legionellales</taxon>
        <taxon>Legionellaceae</taxon>
        <taxon>Legionella</taxon>
    </lineage>
</organism>
<evidence type="ECO:0000313" key="3">
    <source>
        <dbReference type="Proteomes" id="UP000254794"/>
    </source>
</evidence>
<name>A0A378JPK9_9GAMM</name>
<feature type="region of interest" description="Disordered" evidence="1">
    <location>
        <begin position="255"/>
        <end position="274"/>
    </location>
</feature>
<keyword evidence="3" id="KW-1185">Reference proteome</keyword>
<dbReference type="RefSeq" id="WP_115331712.1">
    <property type="nucleotide sequence ID" value="NZ_CAAAHP010000019.1"/>
</dbReference>
<dbReference type="AlphaFoldDB" id="A0A378JPK9"/>
<gene>
    <name evidence="2" type="ORF">NCTC13316_02233</name>
</gene>
<accession>A0A378JPK9</accession>
<evidence type="ECO:0000313" key="2">
    <source>
        <dbReference type="EMBL" id="STX52129.1"/>
    </source>
</evidence>
<feature type="region of interest" description="Disordered" evidence="1">
    <location>
        <begin position="1"/>
        <end position="21"/>
    </location>
</feature>
<sequence>MVNQEPVINTRTSKNNQKKQGSIISNQLQSNERESANLELTTQPIEKQRVWLLSRTDQVYKGPVDTSLLHNVVKVNGVAVKGQLRDTKGEWVTLEAITKAKQWQRQRVWVYSGTGIKYLFPIEENALQNITRKKGVIVSGQLLNSENQLINLECITRTAQGQSAENDLLSAIDDFDTHQVESSELEHSIRREEVDFNAMEMYDYFKDPTNFLSNIPSPASVESEPISKTPTSTSPPNTFVSSHYTLGFFQASQSSTDDKFEESPVNKKMKYRYR</sequence>
<dbReference type="EMBL" id="UGOD01000001">
    <property type="protein sequence ID" value="STX52129.1"/>
    <property type="molecule type" value="Genomic_DNA"/>
</dbReference>
<dbReference type="Proteomes" id="UP000254794">
    <property type="component" value="Unassembled WGS sequence"/>
</dbReference>
<feature type="compositionally biased region" description="Basic and acidic residues" evidence="1">
    <location>
        <begin position="256"/>
        <end position="265"/>
    </location>
</feature>
<proteinExistence type="predicted"/>